<sequence>VGEGVGSWWAMDVGHDRNRHNNSSSPDNNNELLPSMSPDKLEFYKTYDVMTGVRIAATLGGFFSLMVLLVVYKSKCKSRSVSEEDLAAVAAAVVEEEERKETERRLSLYGGGRGQTGTRGRGASLAPGPPFAYHPPLPVGVYTRHHSLTPSPPVAIYNQEEEDDIPEVWRGVPGKRPGMQHLLRVPSSRRSSRRFSSVTCSSCDSSYLERRGSALEIGHPIPPPFINTSNSDRLDEEPWDYYYPIDIQVIQPTPQVSPCSSQATLCGGRGIGEEEIVGDTAWRSPSLPLTHLTCPVLPRSSGMAPLAAHDPKSELLNLSVSPHYSSPERQSSPQPTDQERSLGSDSVFLDEELVDTEDEVDGFSTDSESGSSPAISTGSSQTAGSKIPSRLSGGIPRPPNPQPSSYLASNQHFLFRHRVPAPALQHHQRRFSSPTGLEASTEMGESAGDKVSSSTLAPGEIVAGNTLDMCKKTSSDSDTLLAMPALRNVRTSTIETRSFMSISCDRLVESLQRSQSDLSKDSVQHCAWSQETLF</sequence>
<evidence type="ECO:0000256" key="2">
    <source>
        <dbReference type="SAM" id="Phobius"/>
    </source>
</evidence>
<organism evidence="3">
    <name type="scientific">Triatoma infestans</name>
    <name type="common">Assassin bug</name>
    <dbReference type="NCBI Taxonomy" id="30076"/>
    <lineage>
        <taxon>Eukaryota</taxon>
        <taxon>Metazoa</taxon>
        <taxon>Ecdysozoa</taxon>
        <taxon>Arthropoda</taxon>
        <taxon>Hexapoda</taxon>
        <taxon>Insecta</taxon>
        <taxon>Pterygota</taxon>
        <taxon>Neoptera</taxon>
        <taxon>Paraneoptera</taxon>
        <taxon>Hemiptera</taxon>
        <taxon>Heteroptera</taxon>
        <taxon>Panheteroptera</taxon>
        <taxon>Cimicomorpha</taxon>
        <taxon>Reduviidae</taxon>
        <taxon>Triatominae</taxon>
        <taxon>Triatoma</taxon>
    </lineage>
</organism>
<feature type="compositionally biased region" description="Low complexity" evidence="1">
    <location>
        <begin position="367"/>
        <end position="380"/>
    </location>
</feature>
<feature type="region of interest" description="Disordered" evidence="1">
    <location>
        <begin position="424"/>
        <end position="454"/>
    </location>
</feature>
<dbReference type="EMBL" id="GBBI01004119">
    <property type="protein sequence ID" value="JAC14593.1"/>
    <property type="molecule type" value="mRNA"/>
</dbReference>
<reference evidence="3" key="1">
    <citation type="journal article" date="2014" name="PLoS Negl. Trop. Dis.">
        <title>An updated insight into the Sialotranscriptome of Triatoma infestans: developmental stage and geographic variations.</title>
        <authorList>
            <person name="Schwarz A."/>
            <person name="Medrano-Mercado N."/>
            <person name="Schaub G.A."/>
            <person name="Struchiner C.J."/>
            <person name="Bargues M.D."/>
            <person name="Levy M.Z."/>
            <person name="Ribeiro J.M."/>
        </authorList>
    </citation>
    <scope>NUCLEOTIDE SEQUENCE</scope>
    <source>
        <strain evidence="3">Chile</strain>
        <tissue evidence="3">Salivary glands</tissue>
    </source>
</reference>
<feature type="region of interest" description="Disordered" evidence="1">
    <location>
        <begin position="318"/>
        <end position="342"/>
    </location>
</feature>
<keyword evidence="2" id="KW-1133">Transmembrane helix</keyword>
<keyword evidence="2" id="KW-0812">Transmembrane</keyword>
<dbReference type="AlphaFoldDB" id="A0A023EZD6"/>
<feature type="compositionally biased region" description="Polar residues" evidence="1">
    <location>
        <begin position="21"/>
        <end position="32"/>
    </location>
</feature>
<feature type="region of interest" description="Disordered" evidence="1">
    <location>
        <begin position="16"/>
        <end position="35"/>
    </location>
</feature>
<feature type="compositionally biased region" description="Polar residues" evidence="1">
    <location>
        <begin position="318"/>
        <end position="336"/>
    </location>
</feature>
<keyword evidence="2" id="KW-0472">Membrane</keyword>
<feature type="non-terminal residue" evidence="3">
    <location>
        <position position="1"/>
    </location>
</feature>
<evidence type="ECO:0000256" key="1">
    <source>
        <dbReference type="SAM" id="MobiDB-lite"/>
    </source>
</evidence>
<name>A0A023EZD6_TRIIF</name>
<feature type="region of interest" description="Disordered" evidence="1">
    <location>
        <begin position="358"/>
        <end position="407"/>
    </location>
</feature>
<feature type="transmembrane region" description="Helical" evidence="2">
    <location>
        <begin position="53"/>
        <end position="72"/>
    </location>
</feature>
<evidence type="ECO:0000313" key="3">
    <source>
        <dbReference type="EMBL" id="JAC14593.1"/>
    </source>
</evidence>
<protein>
    <submittedName>
        <fullName evidence="3">Uncharacterized protein</fullName>
    </submittedName>
</protein>
<proteinExistence type="evidence at transcript level"/>
<accession>A0A023EZD6</accession>